<proteinExistence type="predicted"/>
<protein>
    <submittedName>
        <fullName evidence="3">Pre-mRNA-processing protein PRP40</fullName>
    </submittedName>
</protein>
<feature type="compositionally biased region" description="Polar residues" evidence="1">
    <location>
        <begin position="98"/>
        <end position="122"/>
    </location>
</feature>
<dbReference type="CDD" id="cd00201">
    <property type="entry name" value="WW"/>
    <property type="match status" value="2"/>
</dbReference>
<name>A0A146KQJ9_LYGHE</name>
<dbReference type="EMBL" id="GDHC01019836">
    <property type="protein sequence ID" value="JAP98792.1"/>
    <property type="molecule type" value="Transcribed_RNA"/>
</dbReference>
<reference evidence="3" key="1">
    <citation type="journal article" date="2016" name="Gigascience">
        <title>De novo construction of an expanded transcriptome assembly for the western tarnished plant bug, Lygus hesperus.</title>
        <authorList>
            <person name="Tassone E.E."/>
            <person name="Geib S.M."/>
            <person name="Hall B."/>
            <person name="Fabrick J.A."/>
            <person name="Brent C.S."/>
            <person name="Hull J.J."/>
        </authorList>
    </citation>
    <scope>NUCLEOTIDE SEQUENCE</scope>
</reference>
<sequence length="139" mass="15489">MPASCWEEARDPDTNQVYYYNTVTGEASWTLPEPQQDTFQQAISTPENSLPTNWYPATADNGQVYYYNSVTNETSWTVPQVTKQEANEGLPPPPPDSISDNGQYTQTSPLSYYNADTQSGARSPSPLFNDVKTDFSVKS</sequence>
<evidence type="ECO:0000313" key="3">
    <source>
        <dbReference type="EMBL" id="JAP98792.1"/>
    </source>
</evidence>
<dbReference type="AlphaFoldDB" id="A0A146KQJ9"/>
<dbReference type="SUPFAM" id="SSF51045">
    <property type="entry name" value="WW domain"/>
    <property type="match status" value="2"/>
</dbReference>
<dbReference type="GO" id="GO:0003723">
    <property type="term" value="F:RNA binding"/>
    <property type="evidence" value="ECO:0007669"/>
    <property type="project" value="TreeGrafter"/>
</dbReference>
<dbReference type="InterPro" id="IPR039726">
    <property type="entry name" value="Prp40-like"/>
</dbReference>
<dbReference type="GO" id="GO:0005685">
    <property type="term" value="C:U1 snRNP"/>
    <property type="evidence" value="ECO:0007669"/>
    <property type="project" value="TreeGrafter"/>
</dbReference>
<dbReference type="GO" id="GO:0045292">
    <property type="term" value="P:mRNA cis splicing, via spliceosome"/>
    <property type="evidence" value="ECO:0007669"/>
    <property type="project" value="InterPro"/>
</dbReference>
<dbReference type="PROSITE" id="PS50020">
    <property type="entry name" value="WW_DOMAIN_2"/>
    <property type="match status" value="2"/>
</dbReference>
<organism evidence="3">
    <name type="scientific">Lygus hesperus</name>
    <name type="common">Western plant bug</name>
    <dbReference type="NCBI Taxonomy" id="30085"/>
    <lineage>
        <taxon>Eukaryota</taxon>
        <taxon>Metazoa</taxon>
        <taxon>Ecdysozoa</taxon>
        <taxon>Arthropoda</taxon>
        <taxon>Hexapoda</taxon>
        <taxon>Insecta</taxon>
        <taxon>Pterygota</taxon>
        <taxon>Neoptera</taxon>
        <taxon>Paraneoptera</taxon>
        <taxon>Hemiptera</taxon>
        <taxon>Heteroptera</taxon>
        <taxon>Panheteroptera</taxon>
        <taxon>Cimicomorpha</taxon>
        <taxon>Miridae</taxon>
        <taxon>Mirini</taxon>
        <taxon>Lygus</taxon>
    </lineage>
</organism>
<dbReference type="PROSITE" id="PS01159">
    <property type="entry name" value="WW_DOMAIN_1"/>
    <property type="match status" value="1"/>
</dbReference>
<dbReference type="InterPro" id="IPR036020">
    <property type="entry name" value="WW_dom_sf"/>
</dbReference>
<dbReference type="GO" id="GO:0071004">
    <property type="term" value="C:U2-type prespliceosome"/>
    <property type="evidence" value="ECO:0007669"/>
    <property type="project" value="TreeGrafter"/>
</dbReference>
<feature type="non-terminal residue" evidence="3">
    <location>
        <position position="139"/>
    </location>
</feature>
<gene>
    <name evidence="3" type="primary">PRP40</name>
    <name evidence="3" type="ORF">g.4630</name>
</gene>
<feature type="domain" description="WW" evidence="2">
    <location>
        <begin position="48"/>
        <end position="81"/>
    </location>
</feature>
<dbReference type="Pfam" id="PF00397">
    <property type="entry name" value="WW"/>
    <property type="match status" value="2"/>
</dbReference>
<dbReference type="Gene3D" id="2.20.70.10">
    <property type="match status" value="2"/>
</dbReference>
<feature type="region of interest" description="Disordered" evidence="1">
    <location>
        <begin position="79"/>
        <end position="139"/>
    </location>
</feature>
<evidence type="ECO:0000256" key="1">
    <source>
        <dbReference type="SAM" id="MobiDB-lite"/>
    </source>
</evidence>
<dbReference type="PANTHER" id="PTHR11864:SF0">
    <property type="entry name" value="PRP40 PRE-MRNA PROCESSING FACTOR 40 HOMOLOG A (YEAST)"/>
    <property type="match status" value="1"/>
</dbReference>
<feature type="domain" description="WW" evidence="2">
    <location>
        <begin position="6"/>
        <end position="34"/>
    </location>
</feature>
<accession>A0A146KQJ9</accession>
<dbReference type="InterPro" id="IPR001202">
    <property type="entry name" value="WW_dom"/>
</dbReference>
<dbReference type="SMART" id="SM00456">
    <property type="entry name" value="WW"/>
    <property type="match status" value="2"/>
</dbReference>
<evidence type="ECO:0000259" key="2">
    <source>
        <dbReference type="PROSITE" id="PS50020"/>
    </source>
</evidence>
<dbReference type="PANTHER" id="PTHR11864">
    <property type="entry name" value="PRE-MRNA-PROCESSING PROTEIN PRP40"/>
    <property type="match status" value="1"/>
</dbReference>